<evidence type="ECO:0000313" key="4">
    <source>
        <dbReference type="EMBL" id="PJF43246.1"/>
    </source>
</evidence>
<feature type="transmembrane region" description="Helical" evidence="2">
    <location>
        <begin position="6"/>
        <end position="23"/>
    </location>
</feature>
<dbReference type="EMBL" id="PGTM01000238">
    <property type="protein sequence ID" value="PJF34945.1"/>
    <property type="molecule type" value="Genomic_DNA"/>
</dbReference>
<comment type="function">
    <text evidence="2">NDH-1 shuttles electrons from NADH, via FMN and iron-sulfur (Fe-S) centers, to quinones in the respiratory chain. Couples the redox reaction to proton translocation (for every two electrons transferred, four hydrogen ions are translocated across the cytoplasmic membrane), and thus conserves the redox energy in a proton gradient.</text>
</comment>
<reference evidence="5 6" key="1">
    <citation type="submission" date="2017-11" db="EMBL/GenBank/DDBJ databases">
        <title>Evolution of Phototrophy in the Chloroflexi Phylum Driven by Horizontal Gene Transfer.</title>
        <authorList>
            <person name="Ward L.M."/>
            <person name="Hemp J."/>
            <person name="Shih P.M."/>
            <person name="Mcglynn S.E."/>
            <person name="Fischer W."/>
        </authorList>
    </citation>
    <scope>NUCLEOTIDE SEQUENCE [LARGE SCALE GENOMIC DNA]</scope>
    <source>
        <strain evidence="4">CP1_1M</strain>
        <strain evidence="3">JP3_13</strain>
    </source>
</reference>
<gene>
    <name evidence="3" type="ORF">CUN49_13095</name>
    <name evidence="4" type="ORF">CUN50_00680</name>
</gene>
<dbReference type="InterPro" id="IPR042106">
    <property type="entry name" value="Nuo/plastoQ_OxRdtase_6_NuoJ"/>
</dbReference>
<dbReference type="AlphaFoldDB" id="A0A2M8PBM3"/>
<sequence>MEPEFGQWLIFGLFTVFTIGGGLGTVTSRNLFHSALWLILSLFGVAGFFVLLAAPFLAAIQVLVYIGAIVVLIIFAIMLTRRLMGLREAPNSQWPYGLIGAAITFALIVLGLVLASTGESPLLVSQPLSEITGESLRDLGIALVDLNQYVLPFIVASLLLEAAMVGAIVIAREDE</sequence>
<dbReference type="Proteomes" id="UP000228947">
    <property type="component" value="Unassembled WGS sequence"/>
</dbReference>
<name>A0A2M8PBM3_9CHLR</name>
<organism evidence="3 6">
    <name type="scientific">Candidatus Thermofonsia Clade 1 bacterium</name>
    <dbReference type="NCBI Taxonomy" id="2364210"/>
    <lineage>
        <taxon>Bacteria</taxon>
        <taxon>Bacillati</taxon>
        <taxon>Chloroflexota</taxon>
        <taxon>Candidatus Thermofontia</taxon>
        <taxon>Candidatus Thermofonsia Clade 1</taxon>
    </lineage>
</organism>
<dbReference type="InterPro" id="IPR001457">
    <property type="entry name" value="NADH_UbQ/plastoQ_OxRdtase_su6"/>
</dbReference>
<feature type="transmembrane region" description="Helical" evidence="2">
    <location>
        <begin position="149"/>
        <end position="171"/>
    </location>
</feature>
<feature type="transmembrane region" description="Helical" evidence="2">
    <location>
        <begin position="62"/>
        <end position="84"/>
    </location>
</feature>
<comment type="catalytic activity">
    <reaction evidence="2">
        <text>a quinone + NADH + 5 H(+)(in) = a quinol + NAD(+) + 4 H(+)(out)</text>
        <dbReference type="Rhea" id="RHEA:57888"/>
        <dbReference type="ChEBI" id="CHEBI:15378"/>
        <dbReference type="ChEBI" id="CHEBI:24646"/>
        <dbReference type="ChEBI" id="CHEBI:57540"/>
        <dbReference type="ChEBI" id="CHEBI:57945"/>
        <dbReference type="ChEBI" id="CHEBI:132124"/>
    </reaction>
</comment>
<dbReference type="GO" id="GO:0005886">
    <property type="term" value="C:plasma membrane"/>
    <property type="evidence" value="ECO:0007669"/>
    <property type="project" value="UniProtKB-SubCell"/>
</dbReference>
<comment type="similarity">
    <text evidence="1 2">Belongs to the complex I subunit 6 family.</text>
</comment>
<dbReference type="EC" id="7.1.1.-" evidence="2"/>
<dbReference type="GO" id="GO:0008137">
    <property type="term" value="F:NADH dehydrogenase (ubiquinone) activity"/>
    <property type="evidence" value="ECO:0007669"/>
    <property type="project" value="UniProtKB-UniRule"/>
</dbReference>
<dbReference type="PANTHER" id="PTHR33269">
    <property type="entry name" value="NADH-UBIQUINONE OXIDOREDUCTASE CHAIN 6"/>
    <property type="match status" value="1"/>
</dbReference>
<keyword evidence="2" id="KW-0812">Transmembrane</keyword>
<evidence type="ECO:0000313" key="6">
    <source>
        <dbReference type="Proteomes" id="UP000229681"/>
    </source>
</evidence>
<keyword evidence="2" id="KW-1133">Transmembrane helix</keyword>
<keyword evidence="2" id="KW-0472">Membrane</keyword>
<keyword evidence="2" id="KW-0520">NAD</keyword>
<evidence type="ECO:0000256" key="2">
    <source>
        <dbReference type="RuleBase" id="RU004429"/>
    </source>
</evidence>
<dbReference type="Proteomes" id="UP000229681">
    <property type="component" value="Unassembled WGS sequence"/>
</dbReference>
<comment type="subcellular location">
    <subcellularLocation>
        <location evidence="2">Cell membrane</location>
        <topology evidence="2">Multi-pass membrane protein</topology>
    </subcellularLocation>
</comment>
<dbReference type="Pfam" id="PF00499">
    <property type="entry name" value="Oxidored_q3"/>
    <property type="match status" value="1"/>
</dbReference>
<evidence type="ECO:0000313" key="3">
    <source>
        <dbReference type="EMBL" id="PJF34945.1"/>
    </source>
</evidence>
<dbReference type="PANTHER" id="PTHR33269:SF17">
    <property type="entry name" value="NADH-UBIQUINONE OXIDOREDUCTASE CHAIN 6"/>
    <property type="match status" value="1"/>
</dbReference>
<proteinExistence type="inferred from homology"/>
<accession>A0A2M8PBM3</accession>
<evidence type="ECO:0000256" key="1">
    <source>
        <dbReference type="ARBA" id="ARBA00005698"/>
    </source>
</evidence>
<dbReference type="Gene3D" id="1.20.120.1200">
    <property type="entry name" value="NADH-ubiquinone/plastoquinone oxidoreductase chain 6, subunit NuoJ"/>
    <property type="match status" value="1"/>
</dbReference>
<evidence type="ECO:0000313" key="5">
    <source>
        <dbReference type="Proteomes" id="UP000228947"/>
    </source>
</evidence>
<feature type="transmembrane region" description="Helical" evidence="2">
    <location>
        <begin position="96"/>
        <end position="115"/>
    </location>
</feature>
<comment type="caution">
    <text evidence="3">The sequence shown here is derived from an EMBL/GenBank/DDBJ whole genome shotgun (WGS) entry which is preliminary data.</text>
</comment>
<protein>
    <recommendedName>
        <fullName evidence="2">NADH-quinone oxidoreductase subunit J</fullName>
        <ecNumber evidence="2">7.1.1.-</ecNumber>
    </recommendedName>
</protein>
<dbReference type="GO" id="GO:0048038">
    <property type="term" value="F:quinone binding"/>
    <property type="evidence" value="ECO:0007669"/>
    <property type="project" value="UniProtKB-UniRule"/>
</dbReference>
<dbReference type="EMBL" id="PGTL01000002">
    <property type="protein sequence ID" value="PJF43246.1"/>
    <property type="molecule type" value="Genomic_DNA"/>
</dbReference>
<feature type="transmembrane region" description="Helical" evidence="2">
    <location>
        <begin position="35"/>
        <end position="56"/>
    </location>
</feature>
<keyword evidence="2" id="KW-0874">Quinone</keyword>
<keyword evidence="2" id="KW-1003">Cell membrane</keyword>